<feature type="domain" description="Alcohol dehydrogenase-like N-terminal" evidence="3">
    <location>
        <begin position="45"/>
        <end position="143"/>
    </location>
</feature>
<organism evidence="4 5">
    <name type="scientific">Faunimonas pinastri</name>
    <dbReference type="NCBI Taxonomy" id="1855383"/>
    <lineage>
        <taxon>Bacteria</taxon>
        <taxon>Pseudomonadati</taxon>
        <taxon>Pseudomonadota</taxon>
        <taxon>Alphaproteobacteria</taxon>
        <taxon>Hyphomicrobiales</taxon>
        <taxon>Afifellaceae</taxon>
        <taxon>Faunimonas</taxon>
    </lineage>
</organism>
<protein>
    <submittedName>
        <fullName evidence="4">D-arabinose 1-dehydrogenase, Zn-dependent alcohol dehydrogenase family</fullName>
    </submittedName>
</protein>
<dbReference type="InterPro" id="IPR050129">
    <property type="entry name" value="Zn_alcohol_dh"/>
</dbReference>
<keyword evidence="1" id="KW-0560">Oxidoreductase</keyword>
<dbReference type="STRING" id="1855383.SAMN05216548_103253"/>
<dbReference type="AlphaFoldDB" id="A0A1H9ESP8"/>
<accession>A0A1H9ESP8</accession>
<dbReference type="SUPFAM" id="SSF51735">
    <property type="entry name" value="NAD(P)-binding Rossmann-fold domains"/>
    <property type="match status" value="2"/>
</dbReference>
<evidence type="ECO:0000256" key="2">
    <source>
        <dbReference type="SAM" id="MobiDB-lite"/>
    </source>
</evidence>
<dbReference type="Proteomes" id="UP000199647">
    <property type="component" value="Unassembled WGS sequence"/>
</dbReference>
<dbReference type="EMBL" id="FOFG01000003">
    <property type="protein sequence ID" value="SEQ28679.1"/>
    <property type="molecule type" value="Genomic_DNA"/>
</dbReference>
<dbReference type="GO" id="GO:0016491">
    <property type="term" value="F:oxidoreductase activity"/>
    <property type="evidence" value="ECO:0007669"/>
    <property type="project" value="UniProtKB-KW"/>
</dbReference>
<feature type="region of interest" description="Disordered" evidence="2">
    <location>
        <begin position="536"/>
        <end position="562"/>
    </location>
</feature>
<evidence type="ECO:0000256" key="1">
    <source>
        <dbReference type="ARBA" id="ARBA00023002"/>
    </source>
</evidence>
<dbReference type="SUPFAM" id="SSF50129">
    <property type="entry name" value="GroES-like"/>
    <property type="match status" value="1"/>
</dbReference>
<keyword evidence="5" id="KW-1185">Reference proteome</keyword>
<dbReference type="PANTHER" id="PTHR43401:SF2">
    <property type="entry name" value="L-THREONINE 3-DEHYDROGENASE"/>
    <property type="match status" value="1"/>
</dbReference>
<evidence type="ECO:0000313" key="4">
    <source>
        <dbReference type="EMBL" id="SEQ28679.1"/>
    </source>
</evidence>
<sequence length="562" mass="58470">MGSAMTDEPDFALPVFNRFWPFQGGGVRDLGVAGRPVEQEFPPPGDDEVIARIDAACICSSDVKIIRMGASHPLFQARDLASEPVVLGHEMALTVVAVGARWKHRYRSGDRLGLQPALTGGPKRLVVGMDLPGAMAEYIRLDGRVLGDSDGAGSDAFVFPLPQGMSSAAAALLEPYSCVEAAYRPNSRTDLKAGGRMLVVGLPGGAAMHLSSECRPAEAVLVAAPAALAEWAGARAGAVRELARLEDVDGAFDDIVLCGDDFAEAMAALIPHLAPGGMMTLAGRGGDDPVPVDPARIHYQSLSFVGTPGPEIGAAFDPARNRFELRPGGVALVLGAGGAMGRIHVHRALEMADGPATVIATTRQAHRIEALERDFGAIAERRGRRLIVVAEDRLPATLAGIAPQGCDDIAVVAPDAAVVERAAGWMKPDGMLVIFAGTAYGQPCRLPLGRVASAGARFTGSTGSAVADQLAVLARVTEADFDILGNLEAVAGFDAVPEAFAAVTEGRLSGKVAIFPGVPDLPFTLLRDAEKPGGESAKWSLAAEQALHSKNRKPGQPESSSS</sequence>
<evidence type="ECO:0000259" key="3">
    <source>
        <dbReference type="Pfam" id="PF08240"/>
    </source>
</evidence>
<dbReference type="Gene3D" id="3.40.50.720">
    <property type="entry name" value="NAD(P)-binding Rossmann-like Domain"/>
    <property type="match status" value="1"/>
</dbReference>
<proteinExistence type="predicted"/>
<reference evidence="4 5" key="1">
    <citation type="submission" date="2016-10" db="EMBL/GenBank/DDBJ databases">
        <authorList>
            <person name="de Groot N.N."/>
        </authorList>
    </citation>
    <scope>NUCLEOTIDE SEQUENCE [LARGE SCALE GENOMIC DNA]</scope>
    <source>
        <strain evidence="4 5">A52C2</strain>
    </source>
</reference>
<dbReference type="InterPro" id="IPR036291">
    <property type="entry name" value="NAD(P)-bd_dom_sf"/>
</dbReference>
<dbReference type="InterPro" id="IPR013154">
    <property type="entry name" value="ADH-like_N"/>
</dbReference>
<dbReference type="Pfam" id="PF08240">
    <property type="entry name" value="ADH_N"/>
    <property type="match status" value="1"/>
</dbReference>
<dbReference type="InterPro" id="IPR011032">
    <property type="entry name" value="GroES-like_sf"/>
</dbReference>
<dbReference type="OrthoDB" id="9787435at2"/>
<name>A0A1H9ESP8_9HYPH</name>
<dbReference type="PANTHER" id="PTHR43401">
    <property type="entry name" value="L-THREONINE 3-DEHYDROGENASE"/>
    <property type="match status" value="1"/>
</dbReference>
<gene>
    <name evidence="4" type="ORF">SAMN05216548_103253</name>
</gene>
<dbReference type="Gene3D" id="3.90.180.10">
    <property type="entry name" value="Medium-chain alcohol dehydrogenases, catalytic domain"/>
    <property type="match status" value="2"/>
</dbReference>
<evidence type="ECO:0000313" key="5">
    <source>
        <dbReference type="Proteomes" id="UP000199647"/>
    </source>
</evidence>